<evidence type="ECO:0000256" key="1">
    <source>
        <dbReference type="SAM" id="MobiDB-lite"/>
    </source>
</evidence>
<feature type="region of interest" description="Disordered" evidence="1">
    <location>
        <begin position="1"/>
        <end position="27"/>
    </location>
</feature>
<sequence>FLCPSPNWKNSSVTKKKASSTSPQHRNVFTRTEPSWYVESKENIIDISDNEDLEVVGVWQDTNTQRKCPVYRSGLSRKETLPVQSSNDDDDEIEVVKVVESLSKQIERSNNKSKYCYISIFCFSY</sequence>
<accession>A0AAD7Z5H2</accession>
<dbReference type="Proteomes" id="UP001233999">
    <property type="component" value="Unassembled WGS sequence"/>
</dbReference>
<gene>
    <name evidence="2" type="ORF">L9F63_026063</name>
</gene>
<dbReference type="AlphaFoldDB" id="A0AAD7Z5H2"/>
<reference evidence="2" key="1">
    <citation type="journal article" date="2023" name="IScience">
        <title>Live-bearing cockroach genome reveals convergent evolutionary mechanisms linked to viviparity in insects and beyond.</title>
        <authorList>
            <person name="Fouks B."/>
            <person name="Harrison M.C."/>
            <person name="Mikhailova A.A."/>
            <person name="Marchal E."/>
            <person name="English S."/>
            <person name="Carruthers M."/>
            <person name="Jennings E.C."/>
            <person name="Chiamaka E.L."/>
            <person name="Frigard R.A."/>
            <person name="Pippel M."/>
            <person name="Attardo G.M."/>
            <person name="Benoit J.B."/>
            <person name="Bornberg-Bauer E."/>
            <person name="Tobe S.S."/>
        </authorList>
    </citation>
    <scope>NUCLEOTIDE SEQUENCE</scope>
    <source>
        <strain evidence="2">Stay&amp;Tobe</strain>
    </source>
</reference>
<name>A0AAD7Z5H2_DIPPU</name>
<evidence type="ECO:0000313" key="2">
    <source>
        <dbReference type="EMBL" id="KAJ9574293.1"/>
    </source>
</evidence>
<comment type="caution">
    <text evidence="2">The sequence shown here is derived from an EMBL/GenBank/DDBJ whole genome shotgun (WGS) entry which is preliminary data.</text>
</comment>
<evidence type="ECO:0000313" key="3">
    <source>
        <dbReference type="Proteomes" id="UP001233999"/>
    </source>
</evidence>
<feature type="non-terminal residue" evidence="2">
    <location>
        <position position="1"/>
    </location>
</feature>
<keyword evidence="3" id="KW-1185">Reference proteome</keyword>
<organism evidence="2 3">
    <name type="scientific">Diploptera punctata</name>
    <name type="common">Pacific beetle cockroach</name>
    <dbReference type="NCBI Taxonomy" id="6984"/>
    <lineage>
        <taxon>Eukaryota</taxon>
        <taxon>Metazoa</taxon>
        <taxon>Ecdysozoa</taxon>
        <taxon>Arthropoda</taxon>
        <taxon>Hexapoda</taxon>
        <taxon>Insecta</taxon>
        <taxon>Pterygota</taxon>
        <taxon>Neoptera</taxon>
        <taxon>Polyneoptera</taxon>
        <taxon>Dictyoptera</taxon>
        <taxon>Blattodea</taxon>
        <taxon>Blaberoidea</taxon>
        <taxon>Blaberidae</taxon>
        <taxon>Diplopterinae</taxon>
        <taxon>Diploptera</taxon>
    </lineage>
</organism>
<proteinExistence type="predicted"/>
<reference evidence="2" key="2">
    <citation type="submission" date="2023-05" db="EMBL/GenBank/DDBJ databases">
        <authorList>
            <person name="Fouks B."/>
        </authorList>
    </citation>
    <scope>NUCLEOTIDE SEQUENCE</scope>
    <source>
        <strain evidence="2">Stay&amp;Tobe</strain>
        <tissue evidence="2">Testes</tissue>
    </source>
</reference>
<dbReference type="EMBL" id="JASPKZ010010521">
    <property type="protein sequence ID" value="KAJ9574293.1"/>
    <property type="molecule type" value="Genomic_DNA"/>
</dbReference>
<protein>
    <submittedName>
        <fullName evidence="2">Uncharacterized protein</fullName>
    </submittedName>
</protein>